<protein>
    <recommendedName>
        <fullName evidence="3">chitinase</fullName>
        <ecNumber evidence="3">3.2.1.14</ecNumber>
    </recommendedName>
</protein>
<dbReference type="InterPro" id="IPR001579">
    <property type="entry name" value="Glyco_hydro_18_chit_AS"/>
</dbReference>
<dbReference type="OMA" id="SYPESKY"/>
<keyword evidence="5 10" id="KW-0378">Hydrolase</keyword>
<dbReference type="Gene3D" id="3.20.20.80">
    <property type="entry name" value="Glycosidases"/>
    <property type="match status" value="1"/>
</dbReference>
<dbReference type="InParanoid" id="Q75CT5"/>
<dbReference type="InterPro" id="IPR001223">
    <property type="entry name" value="Glyco_hydro18_cat"/>
</dbReference>
<proteinExistence type="inferred from homology"/>
<dbReference type="GO" id="GO:0006032">
    <property type="term" value="P:chitin catabolic process"/>
    <property type="evidence" value="ECO:0000318"/>
    <property type="project" value="GO_Central"/>
</dbReference>
<evidence type="ECO:0000256" key="6">
    <source>
        <dbReference type="ARBA" id="ARBA00023024"/>
    </source>
</evidence>
<dbReference type="eggNOG" id="KOG2806">
    <property type="taxonomic scope" value="Eukaryota"/>
</dbReference>
<dbReference type="Proteomes" id="UP000000591">
    <property type="component" value="Chromosome III"/>
</dbReference>
<keyword evidence="15" id="KW-1185">Reference proteome</keyword>
<dbReference type="GO" id="GO:0000272">
    <property type="term" value="P:polysaccharide catabolic process"/>
    <property type="evidence" value="ECO:0007669"/>
    <property type="project" value="UniProtKB-KW"/>
</dbReference>
<dbReference type="InterPro" id="IPR050314">
    <property type="entry name" value="Glycosyl_Hydrlase_18"/>
</dbReference>
<dbReference type="InterPro" id="IPR017853">
    <property type="entry name" value="GH"/>
</dbReference>
<dbReference type="PANTHER" id="PTHR11177:SF317">
    <property type="entry name" value="CHITINASE 12-RELATED"/>
    <property type="match status" value="1"/>
</dbReference>
<evidence type="ECO:0000313" key="15">
    <source>
        <dbReference type="Proteomes" id="UP000000591"/>
    </source>
</evidence>
<keyword evidence="12" id="KW-1133">Transmembrane helix</keyword>
<dbReference type="AlphaFoldDB" id="Q75CT5"/>
<dbReference type="FunCoup" id="Q75CT5">
    <property type="interactions" value="607"/>
</dbReference>
<dbReference type="OrthoDB" id="76388at2759"/>
<feature type="domain" description="GH18" evidence="13">
    <location>
        <begin position="63"/>
        <end position="457"/>
    </location>
</feature>
<dbReference type="PROSITE" id="PS01095">
    <property type="entry name" value="GH18_1"/>
    <property type="match status" value="1"/>
</dbReference>
<gene>
    <name evidence="14" type="ORF">AGOS_ACL166W</name>
</gene>
<comment type="catalytic activity">
    <reaction evidence="1">
        <text>Random endo-hydrolysis of N-acetyl-beta-D-glucosaminide (1-&gt;4)-beta-linkages in chitin and chitodextrins.</text>
        <dbReference type="EC" id="3.2.1.14"/>
    </reaction>
</comment>
<evidence type="ECO:0000256" key="11">
    <source>
        <dbReference type="RuleBase" id="RU004453"/>
    </source>
</evidence>
<evidence type="ECO:0000256" key="10">
    <source>
        <dbReference type="RuleBase" id="RU000489"/>
    </source>
</evidence>
<evidence type="ECO:0000256" key="7">
    <source>
        <dbReference type="ARBA" id="ARBA00023277"/>
    </source>
</evidence>
<dbReference type="GeneID" id="4619358"/>
<evidence type="ECO:0000256" key="8">
    <source>
        <dbReference type="ARBA" id="ARBA00023295"/>
    </source>
</evidence>
<dbReference type="EC" id="3.2.1.14" evidence="3"/>
<dbReference type="STRING" id="284811.Q75CT5"/>
<name>Q75CT5_EREGS</name>
<reference evidence="15" key="2">
    <citation type="journal article" date="2013" name="G3 (Bethesda)">
        <title>Genomes of Ashbya fungi isolated from insects reveal four mating-type loci, numerous translocations, lack of transposons, and distinct gene duplications.</title>
        <authorList>
            <person name="Dietrich F.S."/>
            <person name="Voegeli S."/>
            <person name="Kuo S."/>
            <person name="Philippsen P."/>
        </authorList>
    </citation>
    <scope>GENOME REANNOTATION</scope>
    <source>
        <strain evidence="15">ATCC 10895 / CBS 109.51 / FGSC 9923 / NRRL Y-1056</strain>
    </source>
</reference>
<accession>Q75CT5</accession>
<dbReference type="EMBL" id="AE016816">
    <property type="protein sequence ID" value="AAS51062.1"/>
    <property type="molecule type" value="Genomic_DNA"/>
</dbReference>
<reference evidence="14 15" key="1">
    <citation type="journal article" date="2004" name="Science">
        <title>The Ashbya gossypii genome as a tool for mapping the ancient Saccharomyces cerevisiae genome.</title>
        <authorList>
            <person name="Dietrich F.S."/>
            <person name="Voegeli S."/>
            <person name="Brachat S."/>
            <person name="Lerch A."/>
            <person name="Gates K."/>
            <person name="Steiner S."/>
            <person name="Mohr C."/>
            <person name="Pohlmann R."/>
            <person name="Luedi P."/>
            <person name="Choi S."/>
            <person name="Wing R.A."/>
            <person name="Flavier A."/>
            <person name="Gaffney T.D."/>
            <person name="Philippsen P."/>
        </authorList>
    </citation>
    <scope>NUCLEOTIDE SEQUENCE [LARGE SCALE GENOMIC DNA]</scope>
    <source>
        <strain evidence="15">ATCC 10895 / CBS 109.51 / FGSC 9923 / NRRL Y-1056</strain>
    </source>
</reference>
<dbReference type="InterPro" id="IPR029070">
    <property type="entry name" value="Chitinase_insertion_sf"/>
</dbReference>
<dbReference type="CAZy" id="GH18">
    <property type="family name" value="Glycoside Hydrolase Family 18"/>
</dbReference>
<comment type="similarity">
    <text evidence="11">Belongs to the glycosyl hydrolase 18 family.</text>
</comment>
<keyword evidence="4" id="KW-0964">Secreted</keyword>
<sequence length="490" mass="56665">MRRFPTPVYTIWILILVAAIVLEMTFLPKLIKEKLSRRIRPKPLEVHEETRPVPDAPYPDGEYTVGVYYSSWSPYKPRLHYPRNIDFQRVTHVYYAFFVVDEKTGKIGSLDKWSDTKMPMNLTGMPRGLNGAIGELNYLKTRPGTDFKLMMAVGGWSNREPFHKIVRDEEKFNNFIDSAIDAMFEYGFDGIDLDWEFPKDDGYEPQMYLEMCSRLRHKMDELEDNIWGPGGTTEPRFHLSMAAPAFPQTLGIFPVEEMNKYLSMWNMMTYDYHGAWSERTGYHSNLYNATNSPYKSHLDKRRYEDMGIDNFDELNAHDAILMMTEQFKVSPRKIALGMAAYGRGFTNVRGDGEQLIGQKYSGVGGGSEGEPGMWLYNQLPLAHGPEKFDNVWVSAYSYDPNTKTLVVYDNVDSMKIKKEYVKDKKLAGAFLWESCGDNFKDKDRNLVEAFTENMKGARKATAYKDSKLIQYYLRTRPEGFLVPMYRHTSG</sequence>
<evidence type="ECO:0000256" key="2">
    <source>
        <dbReference type="ARBA" id="ARBA00004613"/>
    </source>
</evidence>
<keyword evidence="9" id="KW-0624">Polysaccharide degradation</keyword>
<dbReference type="GO" id="GO:0035885">
    <property type="term" value="F:exochitinase activity"/>
    <property type="evidence" value="ECO:0007669"/>
    <property type="project" value="EnsemblFungi"/>
</dbReference>
<evidence type="ECO:0000256" key="12">
    <source>
        <dbReference type="SAM" id="Phobius"/>
    </source>
</evidence>
<organism evidence="14 15">
    <name type="scientific">Eremothecium gossypii (strain ATCC 10895 / CBS 109.51 / FGSC 9923 / NRRL Y-1056)</name>
    <name type="common">Yeast</name>
    <name type="synonym">Ashbya gossypii</name>
    <dbReference type="NCBI Taxonomy" id="284811"/>
    <lineage>
        <taxon>Eukaryota</taxon>
        <taxon>Fungi</taxon>
        <taxon>Dikarya</taxon>
        <taxon>Ascomycota</taxon>
        <taxon>Saccharomycotina</taxon>
        <taxon>Saccharomycetes</taxon>
        <taxon>Saccharomycetales</taxon>
        <taxon>Saccharomycetaceae</taxon>
        <taxon>Eremothecium</taxon>
    </lineage>
</organism>
<dbReference type="GO" id="GO:0005576">
    <property type="term" value="C:extracellular region"/>
    <property type="evidence" value="ECO:0000318"/>
    <property type="project" value="GO_Central"/>
</dbReference>
<feature type="transmembrane region" description="Helical" evidence="12">
    <location>
        <begin position="12"/>
        <end position="31"/>
    </location>
</feature>
<dbReference type="HOGENOM" id="CLU_002833_1_2_1"/>
<keyword evidence="6" id="KW-0146">Chitin degradation</keyword>
<evidence type="ECO:0000256" key="3">
    <source>
        <dbReference type="ARBA" id="ARBA00012729"/>
    </source>
</evidence>
<keyword evidence="8 10" id="KW-0326">Glycosidase</keyword>
<evidence type="ECO:0000256" key="9">
    <source>
        <dbReference type="ARBA" id="ARBA00023326"/>
    </source>
</evidence>
<dbReference type="KEGG" id="ago:AGOS_ACL166W"/>
<keyword evidence="12" id="KW-0472">Membrane</keyword>
<dbReference type="SUPFAM" id="SSF54556">
    <property type="entry name" value="Chitinase insertion domain"/>
    <property type="match status" value="1"/>
</dbReference>
<dbReference type="FunFam" id="3.20.20.80:FF:000075">
    <property type="entry name" value="Sporulation-specific chitinase"/>
    <property type="match status" value="1"/>
</dbReference>
<dbReference type="Gene3D" id="3.10.50.10">
    <property type="match status" value="1"/>
</dbReference>
<dbReference type="PROSITE" id="PS51910">
    <property type="entry name" value="GH18_2"/>
    <property type="match status" value="1"/>
</dbReference>
<dbReference type="PANTHER" id="PTHR11177">
    <property type="entry name" value="CHITINASE"/>
    <property type="match status" value="1"/>
</dbReference>
<evidence type="ECO:0000259" key="13">
    <source>
        <dbReference type="PROSITE" id="PS51910"/>
    </source>
</evidence>
<keyword evidence="7" id="KW-0119">Carbohydrate metabolism</keyword>
<dbReference type="CDD" id="cd06548">
    <property type="entry name" value="GH18_chitinase"/>
    <property type="match status" value="1"/>
</dbReference>
<dbReference type="GO" id="GO:0030435">
    <property type="term" value="P:sporulation resulting in formation of a cellular spore"/>
    <property type="evidence" value="ECO:0007669"/>
    <property type="project" value="EnsemblFungi"/>
</dbReference>
<dbReference type="GO" id="GO:0008843">
    <property type="term" value="F:endochitinase activity"/>
    <property type="evidence" value="ECO:0007669"/>
    <property type="project" value="UniProtKB-EC"/>
</dbReference>
<dbReference type="SUPFAM" id="SSF51445">
    <property type="entry name" value="(Trans)glycosidases"/>
    <property type="match status" value="1"/>
</dbReference>
<evidence type="ECO:0000256" key="5">
    <source>
        <dbReference type="ARBA" id="ARBA00022801"/>
    </source>
</evidence>
<dbReference type="InterPro" id="IPR011583">
    <property type="entry name" value="Chitinase_II/V-like_cat"/>
</dbReference>
<evidence type="ECO:0000256" key="1">
    <source>
        <dbReference type="ARBA" id="ARBA00000822"/>
    </source>
</evidence>
<keyword evidence="12" id="KW-0812">Transmembrane</keyword>
<comment type="subcellular location">
    <subcellularLocation>
        <location evidence="2">Secreted</location>
    </subcellularLocation>
</comment>
<dbReference type="RefSeq" id="NP_983238.1">
    <property type="nucleotide sequence ID" value="NM_208591.1"/>
</dbReference>
<dbReference type="GO" id="GO:0008061">
    <property type="term" value="F:chitin binding"/>
    <property type="evidence" value="ECO:0007669"/>
    <property type="project" value="InterPro"/>
</dbReference>
<evidence type="ECO:0000256" key="4">
    <source>
        <dbReference type="ARBA" id="ARBA00022525"/>
    </source>
</evidence>
<evidence type="ECO:0000313" key="14">
    <source>
        <dbReference type="EMBL" id="AAS51062.1"/>
    </source>
</evidence>
<dbReference type="GO" id="GO:0004568">
    <property type="term" value="F:chitinase activity"/>
    <property type="evidence" value="ECO:0000318"/>
    <property type="project" value="GO_Central"/>
</dbReference>
<dbReference type="Pfam" id="PF00704">
    <property type="entry name" value="Glyco_hydro_18"/>
    <property type="match status" value="1"/>
</dbReference>
<dbReference type="SMART" id="SM00636">
    <property type="entry name" value="Glyco_18"/>
    <property type="match status" value="1"/>
</dbReference>